<dbReference type="InParanoid" id="K1WYX2"/>
<proteinExistence type="predicted"/>
<organism evidence="2 3">
    <name type="scientific">Marssonina brunnea f. sp. multigermtubi (strain MB_m1)</name>
    <name type="common">Marssonina leaf spot fungus</name>
    <dbReference type="NCBI Taxonomy" id="1072389"/>
    <lineage>
        <taxon>Eukaryota</taxon>
        <taxon>Fungi</taxon>
        <taxon>Dikarya</taxon>
        <taxon>Ascomycota</taxon>
        <taxon>Pezizomycotina</taxon>
        <taxon>Leotiomycetes</taxon>
        <taxon>Helotiales</taxon>
        <taxon>Drepanopezizaceae</taxon>
        <taxon>Drepanopeziza</taxon>
    </lineage>
</organism>
<feature type="compositionally biased region" description="Low complexity" evidence="1">
    <location>
        <begin position="239"/>
        <end position="251"/>
    </location>
</feature>
<feature type="compositionally biased region" description="Basic residues" evidence="1">
    <location>
        <begin position="12"/>
        <end position="24"/>
    </location>
</feature>
<dbReference type="GeneID" id="18760126"/>
<feature type="region of interest" description="Disordered" evidence="1">
    <location>
        <begin position="1"/>
        <end position="33"/>
    </location>
</feature>
<dbReference type="AlphaFoldDB" id="K1WYX2"/>
<reference evidence="2 3" key="1">
    <citation type="journal article" date="2012" name="BMC Genomics">
        <title>Sequencing the genome of Marssonina brunnea reveals fungus-poplar co-evolution.</title>
        <authorList>
            <person name="Zhu S."/>
            <person name="Cao Y.-Z."/>
            <person name="Jiang C."/>
            <person name="Tan B.-Y."/>
            <person name="Wang Z."/>
            <person name="Feng S."/>
            <person name="Zhang L."/>
            <person name="Su X.-H."/>
            <person name="Brejova B."/>
            <person name="Vinar T."/>
            <person name="Xu M."/>
            <person name="Wang M.-X."/>
            <person name="Zhang S.-G."/>
            <person name="Huang M.-R."/>
            <person name="Wu R."/>
            <person name="Zhou Y."/>
        </authorList>
    </citation>
    <scope>NUCLEOTIDE SEQUENCE [LARGE SCALE GENOMIC DNA]</scope>
    <source>
        <strain evidence="2 3">MB_m1</strain>
    </source>
</reference>
<feature type="region of interest" description="Disordered" evidence="1">
    <location>
        <begin position="231"/>
        <end position="269"/>
    </location>
</feature>
<name>K1WYX2_MARBU</name>
<feature type="region of interest" description="Disordered" evidence="1">
    <location>
        <begin position="290"/>
        <end position="363"/>
    </location>
</feature>
<sequence>MKRSQEQSLSRSAKRRRQRQRKHDHKAEAGAEAAVAASFANSFNDLESTSNNMTDGPYSGSPNAEAAANFKLFDFTSLAPWITDKMAETFDPLAARAELACDYDEFNSLLKEIADNFDPTASEVEAAANLVSLSRHRYPGLFSMIEEHAPEIITKAHPFASESASESASKSASTSAPKSSTSAAKSASASGPTFAKVWCQAMCESESDSDTSIPAQRKGQGQLESFGMQHEFKARGSRPRSSVAHRSSRSSAGINPNHISAHRSPRSSAGLEPVAANRYGVLPPLPYPANKSSASKSSPLPSPSSPPFASPSPSPSLYPIPPEHHSSASRHYRSLHSAADGPAEAADPLPSASRFPFDTDINTDINTGPPGPLTSQLNALATAFPTHTLSPFINASDLTDFISQIRRPVDPPVFSVELWVLPSGLVQLLSEKLFKDGLPLARFSDESVDQML</sequence>
<evidence type="ECO:0000313" key="3">
    <source>
        <dbReference type="Proteomes" id="UP000006753"/>
    </source>
</evidence>
<feature type="region of interest" description="Disordered" evidence="1">
    <location>
        <begin position="164"/>
        <end position="187"/>
    </location>
</feature>
<evidence type="ECO:0000313" key="2">
    <source>
        <dbReference type="EMBL" id="EKD17822.1"/>
    </source>
</evidence>
<protein>
    <submittedName>
        <fullName evidence="2">Uncharacterized protein</fullName>
    </submittedName>
</protein>
<feature type="compositionally biased region" description="Low complexity" evidence="1">
    <location>
        <begin position="290"/>
        <end position="299"/>
    </location>
</feature>
<dbReference type="KEGG" id="mbe:MBM_04191"/>
<dbReference type="Proteomes" id="UP000006753">
    <property type="component" value="Unassembled WGS sequence"/>
</dbReference>
<dbReference type="HOGENOM" id="CLU_605617_0_0_1"/>
<gene>
    <name evidence="2" type="ORF">MBM_04191</name>
</gene>
<dbReference type="OrthoDB" id="10469905at2759"/>
<accession>K1WYX2</accession>
<keyword evidence="3" id="KW-1185">Reference proteome</keyword>
<dbReference type="EMBL" id="JH921435">
    <property type="protein sequence ID" value="EKD17822.1"/>
    <property type="molecule type" value="Genomic_DNA"/>
</dbReference>
<feature type="compositionally biased region" description="Pro residues" evidence="1">
    <location>
        <begin position="300"/>
        <end position="321"/>
    </location>
</feature>
<evidence type="ECO:0000256" key="1">
    <source>
        <dbReference type="SAM" id="MobiDB-lite"/>
    </source>
</evidence>